<sequence>MASKLQLQPLLSSHIRFGSNNDLADACTVAARHLTPARGALDNIAFEFSKDLFVAVSLHLVYSQGKHFATFKDVLEFIADPGWEDTRQILLCLQQEMLFAQQELTVRWTQGFTKKALHLPSEIMESLMQRCLSHWQAAFGVVGVTGRHKRPRHSVQVFNPELVEQAAERMAGLDSEKRGAAGRSLQNARHNQGYRTIPNAGKAHKKLEAAKCRFENLDDPISRLQMDLVLSAAMKPQEFNITPVLLLGDPGVGKTYFATQLAEALGVSTDKISAGGAQGGFQITGSHTSWRSARPGSVFTMLAEGQSASPVIVVDEVDKIADGLYPMLPALLDLLEPNTGRRFKDEFFEMEFDASRAIVVLTANSLLGVPTPLLSRVEVFEVPRPDLLQRRRIIECHAELLRLKTRTHIHLDKDGSARLAERDDLDLRKTTRLVKEAFATALLTGETVAKLVLPKSEARRSIGFGM</sequence>
<dbReference type="SMART" id="SM00382">
    <property type="entry name" value="AAA"/>
    <property type="match status" value="1"/>
</dbReference>
<dbReference type="Proteomes" id="UP000005633">
    <property type="component" value="Chromosome"/>
</dbReference>
<gene>
    <name evidence="2" type="ordered locus">Dsui_3356</name>
</gene>
<accession>G8QK07</accession>
<dbReference type="InterPro" id="IPR027417">
    <property type="entry name" value="P-loop_NTPase"/>
</dbReference>
<reference evidence="2 3" key="1">
    <citation type="journal article" date="2012" name="J. Bacteriol.">
        <title>Complete genome sequence of the anaerobic perchlorate-reducing bacterium Azospira suillum strain PS.</title>
        <authorList>
            <person name="Byrne-Bailey K.G."/>
            <person name="Coates J.D."/>
        </authorList>
    </citation>
    <scope>NUCLEOTIDE SEQUENCE [LARGE SCALE GENOMIC DNA]</scope>
    <source>
        <strain evidence="3">ATCC BAA-33 / DSM 13638 / PS</strain>
    </source>
</reference>
<dbReference type="OrthoDB" id="8552455at2"/>
<dbReference type="EMBL" id="CP003153">
    <property type="protein sequence ID" value="AEV27686.1"/>
    <property type="molecule type" value="Genomic_DNA"/>
</dbReference>
<feature type="domain" description="AAA+ ATPase" evidence="1">
    <location>
        <begin position="240"/>
        <end position="384"/>
    </location>
</feature>
<proteinExistence type="predicted"/>
<dbReference type="GO" id="GO:0016887">
    <property type="term" value="F:ATP hydrolysis activity"/>
    <property type="evidence" value="ECO:0007669"/>
    <property type="project" value="InterPro"/>
</dbReference>
<dbReference type="HOGENOM" id="CLU_586155_0_0_4"/>
<name>G8QK07_AZOOP</name>
<dbReference type="GO" id="GO:0004252">
    <property type="term" value="F:serine-type endopeptidase activity"/>
    <property type="evidence" value="ECO:0007669"/>
    <property type="project" value="InterPro"/>
</dbReference>
<dbReference type="GO" id="GO:0005524">
    <property type="term" value="F:ATP binding"/>
    <property type="evidence" value="ECO:0007669"/>
    <property type="project" value="InterPro"/>
</dbReference>
<dbReference type="SUPFAM" id="SSF52540">
    <property type="entry name" value="P-loop containing nucleoside triphosphate hydrolases"/>
    <property type="match status" value="1"/>
</dbReference>
<dbReference type="PANTHER" id="PTHR43718">
    <property type="entry name" value="LON PROTEASE"/>
    <property type="match status" value="1"/>
</dbReference>
<dbReference type="GO" id="GO:0006515">
    <property type="term" value="P:protein quality control for misfolded or incompletely synthesized proteins"/>
    <property type="evidence" value="ECO:0007669"/>
    <property type="project" value="TreeGrafter"/>
</dbReference>
<evidence type="ECO:0000313" key="2">
    <source>
        <dbReference type="EMBL" id="AEV27686.1"/>
    </source>
</evidence>
<dbReference type="PANTHER" id="PTHR43718:SF2">
    <property type="entry name" value="LON PROTEASE HOMOLOG, MITOCHONDRIAL"/>
    <property type="match status" value="1"/>
</dbReference>
<dbReference type="AlphaFoldDB" id="G8QK07"/>
<organism evidence="2 3">
    <name type="scientific">Azospira oryzae (strain ATCC BAA-33 / DSM 13638 / PS)</name>
    <name type="common">Dechlorosoma suillum</name>
    <dbReference type="NCBI Taxonomy" id="640081"/>
    <lineage>
        <taxon>Bacteria</taxon>
        <taxon>Pseudomonadati</taxon>
        <taxon>Pseudomonadota</taxon>
        <taxon>Betaproteobacteria</taxon>
        <taxon>Rhodocyclales</taxon>
        <taxon>Rhodocyclaceae</taxon>
        <taxon>Azospira</taxon>
    </lineage>
</organism>
<dbReference type="Pfam" id="PF00004">
    <property type="entry name" value="AAA"/>
    <property type="match status" value="1"/>
</dbReference>
<dbReference type="InterPro" id="IPR003959">
    <property type="entry name" value="ATPase_AAA_core"/>
</dbReference>
<dbReference type="Gene3D" id="3.40.50.300">
    <property type="entry name" value="P-loop containing nucleotide triphosphate hydrolases"/>
    <property type="match status" value="1"/>
</dbReference>
<dbReference type="InterPro" id="IPR027065">
    <property type="entry name" value="Lon_Prtase"/>
</dbReference>
<dbReference type="InterPro" id="IPR003593">
    <property type="entry name" value="AAA+_ATPase"/>
</dbReference>
<dbReference type="KEGG" id="dsu:Dsui_3356"/>
<dbReference type="GO" id="GO:0004176">
    <property type="term" value="F:ATP-dependent peptidase activity"/>
    <property type="evidence" value="ECO:0007669"/>
    <property type="project" value="InterPro"/>
</dbReference>
<dbReference type="RefSeq" id="WP_014238366.1">
    <property type="nucleotide sequence ID" value="NC_016616.1"/>
</dbReference>
<evidence type="ECO:0000313" key="3">
    <source>
        <dbReference type="Proteomes" id="UP000005633"/>
    </source>
</evidence>
<evidence type="ECO:0000259" key="1">
    <source>
        <dbReference type="SMART" id="SM00382"/>
    </source>
</evidence>
<dbReference type="eggNOG" id="COG0466">
    <property type="taxonomic scope" value="Bacteria"/>
</dbReference>
<dbReference type="STRING" id="640081.Dsui_3356"/>
<protein>
    <submittedName>
        <fullName evidence="2">ATP-dependent Lon protase</fullName>
    </submittedName>
</protein>